<reference evidence="3 4" key="1">
    <citation type="submission" date="2019-01" db="EMBL/GenBank/DDBJ databases">
        <title>Draft genome sequence of Cellulomonas takizawaensis strain TKZ-21.</title>
        <authorList>
            <person name="Yamamura H."/>
            <person name="Hayashi T."/>
            <person name="Hamada M."/>
            <person name="Serisawa Y."/>
            <person name="Matsuyama K."/>
            <person name="Nakagawa Y."/>
            <person name="Otoguro M."/>
            <person name="Yanagida F."/>
            <person name="Hayakawa M."/>
        </authorList>
    </citation>
    <scope>NUCLEOTIDE SEQUENCE [LARGE SCALE GENOMIC DNA]</scope>
    <source>
        <strain evidence="3 4">NBRC12680</strain>
    </source>
</reference>
<sequence length="308" mass="33042">MSDETFADRLRARADLVVPAFDVDPERVVRRARTRRAVSRSVALTVTAAVVVVAGAWAAPGLGWDPFPRRGPAWTGAASWTDGAAPTPHATSTTSAGPTAPTTPTVPTYWYARTETTTSDGTHVRETWSSTERAGLWIDDGDLTAPGAFGPRDVLGRFRIDGQWVEMLRDPAVLPTSPAALAAVLYASIEPDRAQGTDDQKVFTRVHDLLMSGGTLPADLRLALWDVAAGLPGAAVADGEDSTGRSGRVLEYRAHEGDVRWVGDPSTGLLLERDEPSGRTVYVEQHATQEIPLEPTIEMAGCLTWETC</sequence>
<name>A0A402DTG9_9CELL</name>
<protein>
    <recommendedName>
        <fullName evidence="5">CU044_5270 family protein</fullName>
    </recommendedName>
</protein>
<evidence type="ECO:0008006" key="5">
    <source>
        <dbReference type="Google" id="ProtNLM"/>
    </source>
</evidence>
<comment type="caution">
    <text evidence="3">The sequence shown here is derived from an EMBL/GenBank/DDBJ whole genome shotgun (WGS) entry which is preliminary data.</text>
</comment>
<keyword evidence="2" id="KW-1133">Transmembrane helix</keyword>
<evidence type="ECO:0000313" key="3">
    <source>
        <dbReference type="EMBL" id="GCE77423.1"/>
    </source>
</evidence>
<evidence type="ECO:0000256" key="1">
    <source>
        <dbReference type="SAM" id="MobiDB-lite"/>
    </source>
</evidence>
<keyword evidence="4" id="KW-1185">Reference proteome</keyword>
<gene>
    <name evidence="3" type="ORF">CBZ_24790</name>
</gene>
<keyword evidence="2" id="KW-0472">Membrane</keyword>
<feature type="transmembrane region" description="Helical" evidence="2">
    <location>
        <begin position="37"/>
        <end position="59"/>
    </location>
</feature>
<dbReference type="RefSeq" id="WP_165446769.1">
    <property type="nucleotide sequence ID" value="NZ_BIMR01000208.1"/>
</dbReference>
<organism evidence="3 4">
    <name type="scientific">Cellulomonas biazotea</name>
    <dbReference type="NCBI Taxonomy" id="1709"/>
    <lineage>
        <taxon>Bacteria</taxon>
        <taxon>Bacillati</taxon>
        <taxon>Actinomycetota</taxon>
        <taxon>Actinomycetes</taxon>
        <taxon>Micrococcales</taxon>
        <taxon>Cellulomonadaceae</taxon>
        <taxon>Cellulomonas</taxon>
    </lineage>
</organism>
<dbReference type="EMBL" id="BIMR01000208">
    <property type="protein sequence ID" value="GCE77423.1"/>
    <property type="molecule type" value="Genomic_DNA"/>
</dbReference>
<dbReference type="Proteomes" id="UP000289954">
    <property type="component" value="Unassembled WGS sequence"/>
</dbReference>
<evidence type="ECO:0000256" key="2">
    <source>
        <dbReference type="SAM" id="Phobius"/>
    </source>
</evidence>
<keyword evidence="2" id="KW-0812">Transmembrane</keyword>
<dbReference type="AlphaFoldDB" id="A0A402DTG9"/>
<evidence type="ECO:0000313" key="4">
    <source>
        <dbReference type="Proteomes" id="UP000289954"/>
    </source>
</evidence>
<accession>A0A402DTG9</accession>
<proteinExistence type="predicted"/>
<feature type="region of interest" description="Disordered" evidence="1">
    <location>
        <begin position="73"/>
        <end position="107"/>
    </location>
</feature>
<feature type="compositionally biased region" description="Low complexity" evidence="1">
    <location>
        <begin position="83"/>
        <end position="107"/>
    </location>
</feature>